<dbReference type="Pfam" id="PF01794">
    <property type="entry name" value="Ferric_reduct"/>
    <property type="match status" value="1"/>
</dbReference>
<evidence type="ECO:0000256" key="11">
    <source>
        <dbReference type="ARBA" id="ARBA00023136"/>
    </source>
</evidence>
<evidence type="ECO:0008006" key="19">
    <source>
        <dbReference type="Google" id="ProtNLM"/>
    </source>
</evidence>
<evidence type="ECO:0000256" key="6">
    <source>
        <dbReference type="ARBA" id="ARBA00022692"/>
    </source>
</evidence>
<dbReference type="PANTHER" id="PTHR14239:SF8">
    <property type="entry name" value="METALLOREDUCTASE STEAP3"/>
    <property type="match status" value="1"/>
</dbReference>
<keyword evidence="11 14" id="KW-0472">Membrane</keyword>
<keyword evidence="5" id="KW-0408">Iron</keyword>
<evidence type="ECO:0000313" key="18">
    <source>
        <dbReference type="Proteomes" id="UP001482620"/>
    </source>
</evidence>
<evidence type="ECO:0000256" key="8">
    <source>
        <dbReference type="ARBA" id="ARBA00022989"/>
    </source>
</evidence>
<organism evidence="17 18">
    <name type="scientific">Ilyodon furcidens</name>
    <name type="common">goldbreast splitfin</name>
    <dbReference type="NCBI Taxonomy" id="33524"/>
    <lineage>
        <taxon>Eukaryota</taxon>
        <taxon>Metazoa</taxon>
        <taxon>Chordata</taxon>
        <taxon>Craniata</taxon>
        <taxon>Vertebrata</taxon>
        <taxon>Euteleostomi</taxon>
        <taxon>Actinopterygii</taxon>
        <taxon>Neopterygii</taxon>
        <taxon>Teleostei</taxon>
        <taxon>Neoteleostei</taxon>
        <taxon>Acanthomorphata</taxon>
        <taxon>Ovalentaria</taxon>
        <taxon>Atherinomorphae</taxon>
        <taxon>Cyprinodontiformes</taxon>
        <taxon>Goodeidae</taxon>
        <taxon>Ilyodon</taxon>
    </lineage>
</organism>
<feature type="domain" description="Pyrroline-5-carboxylate reductase catalytic N-terminal" evidence="16">
    <location>
        <begin position="46"/>
        <end position="131"/>
    </location>
</feature>
<feature type="transmembrane region" description="Helical" evidence="14">
    <location>
        <begin position="445"/>
        <end position="472"/>
    </location>
</feature>
<comment type="catalytic activity">
    <reaction evidence="13">
        <text>2 Fe(2+) + NADP(+) + H(+) = 2 Fe(3+) + NADPH</text>
        <dbReference type="Rhea" id="RHEA:71767"/>
        <dbReference type="ChEBI" id="CHEBI:15378"/>
        <dbReference type="ChEBI" id="CHEBI:29033"/>
        <dbReference type="ChEBI" id="CHEBI:29034"/>
        <dbReference type="ChEBI" id="CHEBI:57783"/>
        <dbReference type="ChEBI" id="CHEBI:58349"/>
    </reaction>
    <physiologicalReaction direction="right-to-left" evidence="13">
        <dbReference type="Rhea" id="RHEA:71769"/>
    </physiologicalReaction>
</comment>
<evidence type="ECO:0000256" key="12">
    <source>
        <dbReference type="ARBA" id="ARBA00048958"/>
    </source>
</evidence>
<dbReference type="SUPFAM" id="SSF51735">
    <property type="entry name" value="NAD(P)-binding Rossmann-fold domains"/>
    <property type="match status" value="1"/>
</dbReference>
<dbReference type="Pfam" id="PF03807">
    <property type="entry name" value="F420_oxidored"/>
    <property type="match status" value="1"/>
</dbReference>
<evidence type="ECO:0000256" key="3">
    <source>
        <dbReference type="ARBA" id="ARBA00004337"/>
    </source>
</evidence>
<keyword evidence="7" id="KW-0967">Endosome</keyword>
<keyword evidence="6 14" id="KW-0812">Transmembrane</keyword>
<evidence type="ECO:0000259" key="15">
    <source>
        <dbReference type="Pfam" id="PF01794"/>
    </source>
</evidence>
<dbReference type="InterPro" id="IPR013130">
    <property type="entry name" value="Fe3_Rdtase_TM_dom"/>
</dbReference>
<feature type="transmembrane region" description="Helical" evidence="14">
    <location>
        <begin position="277"/>
        <end position="297"/>
    </location>
</feature>
<feature type="transmembrane region" description="Helical" evidence="14">
    <location>
        <begin position="227"/>
        <end position="245"/>
    </location>
</feature>
<evidence type="ECO:0000259" key="16">
    <source>
        <dbReference type="Pfam" id="PF03807"/>
    </source>
</evidence>
<evidence type="ECO:0000256" key="13">
    <source>
        <dbReference type="ARBA" id="ARBA00049387"/>
    </source>
</evidence>
<evidence type="ECO:0000256" key="7">
    <source>
        <dbReference type="ARBA" id="ARBA00022753"/>
    </source>
</evidence>
<dbReference type="EMBL" id="JAHRIQ010000416">
    <property type="protein sequence ID" value="MEQ2220565.1"/>
    <property type="molecule type" value="Genomic_DNA"/>
</dbReference>
<name>A0ABV0SJW9_9TELE</name>
<feature type="transmembrane region" description="Helical" evidence="14">
    <location>
        <begin position="404"/>
        <end position="425"/>
    </location>
</feature>
<evidence type="ECO:0000256" key="5">
    <source>
        <dbReference type="ARBA" id="ARBA00022496"/>
    </source>
</evidence>
<keyword evidence="8 14" id="KW-1133">Transmembrane helix</keyword>
<dbReference type="PANTHER" id="PTHR14239">
    <property type="entry name" value="DUDULIN-RELATED"/>
    <property type="match status" value="1"/>
</dbReference>
<gene>
    <name evidence="17" type="ORF">ILYODFUR_006697</name>
</gene>
<reference evidence="17 18" key="1">
    <citation type="submission" date="2021-06" db="EMBL/GenBank/DDBJ databases">
        <authorList>
            <person name="Palmer J.M."/>
        </authorList>
    </citation>
    <scope>NUCLEOTIDE SEQUENCE [LARGE SCALE GENOMIC DNA]</scope>
    <source>
        <strain evidence="18">if_2019</strain>
        <tissue evidence="17">Muscle</tissue>
    </source>
</reference>
<keyword evidence="5" id="KW-0813">Transport</keyword>
<feature type="transmembrane region" description="Helical" evidence="14">
    <location>
        <begin position="372"/>
        <end position="392"/>
    </location>
</feature>
<evidence type="ECO:0000313" key="17">
    <source>
        <dbReference type="EMBL" id="MEQ2220565.1"/>
    </source>
</evidence>
<keyword evidence="10" id="KW-0186">Copper</keyword>
<evidence type="ECO:0000256" key="1">
    <source>
        <dbReference type="ARBA" id="ARBA00001970"/>
    </source>
</evidence>
<protein>
    <recommendedName>
        <fullName evidence="19">STEAP3 metalloreductase</fullName>
    </recommendedName>
</protein>
<keyword evidence="5" id="KW-0410">Iron transport</keyword>
<sequence length="503" mass="56688">MPHENKLLPICKRIMPDEMSRPLIRERGEGARHLEDSVADRSAPVIGILGTGDFSRSLARRLVASGYQVVVGSRTPKIFVALFPEEVEVTTQLEAANKADLCFIAVYPEHHSTLVELKPALAGKTLVDVSNSLRINQNGPSNAELLADYFPESSVVKGFNTISAWTLQMGPRDGGRQVFLCSNSQKAKNTVKAICHRMGFIPIDMGLLSSSLEIENLPLYLFPSWRLPLLCTLFLFIFFYLYNFIRDVLQPYVMEGKKAFYKMPIEVVNATLPSVTLVMLALVYLPGVFAAILQLWSGTKYNRFPNWLDRWLTSRKQLGLCSFLCAVLHAVYSLCLPLRKSARFKLVNMAYKQVKAGVDDSWVDEEVWRMELYLSVGIMALGLLCLLAVTSLPSVANTINWREFSFIQSTLGYCALFMATAHTLLYGWNRAFDLRQYRFNMPPTFVLVLVLPFLVLLSRLALCVPCAAGRLMKVRRGWERSRHIRFTLPAEGCHNGLEDVSNV</sequence>
<evidence type="ECO:0000256" key="10">
    <source>
        <dbReference type="ARBA" id="ARBA00023008"/>
    </source>
</evidence>
<dbReference type="InterPro" id="IPR051267">
    <property type="entry name" value="STEAP_metalloreductase"/>
</dbReference>
<feature type="domain" description="Ferric oxidoreductase" evidence="15">
    <location>
        <begin position="275"/>
        <end position="408"/>
    </location>
</feature>
<comment type="catalytic activity">
    <reaction evidence="12">
        <text>2 Cu(+) + NADP(+) + H(+) = 2 Cu(2+) + NADPH</text>
        <dbReference type="Rhea" id="RHEA:71771"/>
        <dbReference type="ChEBI" id="CHEBI:15378"/>
        <dbReference type="ChEBI" id="CHEBI:29036"/>
        <dbReference type="ChEBI" id="CHEBI:49552"/>
        <dbReference type="ChEBI" id="CHEBI:57783"/>
        <dbReference type="ChEBI" id="CHEBI:58349"/>
    </reaction>
    <physiologicalReaction direction="right-to-left" evidence="12">
        <dbReference type="Rhea" id="RHEA:71773"/>
    </physiologicalReaction>
</comment>
<feature type="transmembrane region" description="Helical" evidence="14">
    <location>
        <begin position="318"/>
        <end position="339"/>
    </location>
</feature>
<comment type="cofactor">
    <cofactor evidence="1">
        <name>heme b</name>
        <dbReference type="ChEBI" id="CHEBI:60344"/>
    </cofactor>
</comment>
<dbReference type="Proteomes" id="UP001482620">
    <property type="component" value="Unassembled WGS sequence"/>
</dbReference>
<keyword evidence="5" id="KW-0406">Ion transport</keyword>
<accession>A0ABV0SJW9</accession>
<proteinExistence type="inferred from homology"/>
<evidence type="ECO:0000256" key="2">
    <source>
        <dbReference type="ARBA" id="ARBA00001974"/>
    </source>
</evidence>
<comment type="subcellular location">
    <subcellularLocation>
        <location evidence="3">Endosome membrane</location>
        <topology evidence="3">Multi-pass membrane protein</topology>
    </subcellularLocation>
</comment>
<keyword evidence="18" id="KW-1185">Reference proteome</keyword>
<keyword evidence="9" id="KW-0560">Oxidoreductase</keyword>
<evidence type="ECO:0000256" key="9">
    <source>
        <dbReference type="ARBA" id="ARBA00023002"/>
    </source>
</evidence>
<evidence type="ECO:0000256" key="4">
    <source>
        <dbReference type="ARBA" id="ARBA00007729"/>
    </source>
</evidence>
<comment type="caution">
    <text evidence="17">The sequence shown here is derived from an EMBL/GenBank/DDBJ whole genome shotgun (WGS) entry which is preliminary data.</text>
</comment>
<dbReference type="InterPro" id="IPR036291">
    <property type="entry name" value="NAD(P)-bd_dom_sf"/>
</dbReference>
<comment type="similarity">
    <text evidence="4">Belongs to the STEAP family.</text>
</comment>
<comment type="cofactor">
    <cofactor evidence="2">
        <name>FAD</name>
        <dbReference type="ChEBI" id="CHEBI:57692"/>
    </cofactor>
</comment>
<dbReference type="Gene3D" id="3.40.50.720">
    <property type="entry name" value="NAD(P)-binding Rossmann-like Domain"/>
    <property type="match status" value="1"/>
</dbReference>
<evidence type="ECO:0000256" key="14">
    <source>
        <dbReference type="SAM" id="Phobius"/>
    </source>
</evidence>
<dbReference type="InterPro" id="IPR028939">
    <property type="entry name" value="P5C_Rdtase_cat_N"/>
</dbReference>